<sequence length="244" mass="27891">MDRLVLTAKSFSTLQRRCTLASKAPAHFRKEGPGCANAGLPEARRKLMGRWVERSSTSLQLTVSYYGSRQTYYLESHHIPFFKADLFRESGISKIRGWQILKDGYDRRHPQVETRGRKPIVSAEGLRKMEAIIWQYGFQARSLTRQGLANQAGIQASARAIERAMGTLQCRKCIACQKGWSSPAPAKRRVHDAQLALQCRPNPEDWHDIRWTDECHFSVSPGRKDPHYSKARRALLSRLYPAPR</sequence>
<dbReference type="AlphaFoldDB" id="A0AAE0NK48"/>
<name>A0AAE0NK48_9PEZI</name>
<evidence type="ECO:0000313" key="2">
    <source>
        <dbReference type="Proteomes" id="UP001287356"/>
    </source>
</evidence>
<keyword evidence="2" id="KW-1185">Reference proteome</keyword>
<gene>
    <name evidence="1" type="ORF">B0T24DRAFT_27678</name>
</gene>
<reference evidence="1" key="2">
    <citation type="submission" date="2023-06" db="EMBL/GenBank/DDBJ databases">
        <authorList>
            <consortium name="Lawrence Berkeley National Laboratory"/>
            <person name="Haridas S."/>
            <person name="Hensen N."/>
            <person name="Bonometti L."/>
            <person name="Westerberg I."/>
            <person name="Brannstrom I.O."/>
            <person name="Guillou S."/>
            <person name="Cros-Aarteil S."/>
            <person name="Calhoun S."/>
            <person name="Kuo A."/>
            <person name="Mondo S."/>
            <person name="Pangilinan J."/>
            <person name="Riley R."/>
            <person name="Labutti K."/>
            <person name="Andreopoulos B."/>
            <person name="Lipzen A."/>
            <person name="Chen C."/>
            <person name="Yanf M."/>
            <person name="Daum C."/>
            <person name="Ng V."/>
            <person name="Clum A."/>
            <person name="Steindorff A."/>
            <person name="Ohm R."/>
            <person name="Martin F."/>
            <person name="Silar P."/>
            <person name="Natvig D."/>
            <person name="Lalanne C."/>
            <person name="Gautier V."/>
            <person name="Ament-Velasquez S.L."/>
            <person name="Kruys A."/>
            <person name="Hutchinson M.I."/>
            <person name="Powell A.J."/>
            <person name="Barry K."/>
            <person name="Miller A.N."/>
            <person name="Grigoriev I.V."/>
            <person name="Debuchy R."/>
            <person name="Gladieux P."/>
            <person name="Thoren M.H."/>
            <person name="Johannesson H."/>
        </authorList>
    </citation>
    <scope>NUCLEOTIDE SEQUENCE</scope>
    <source>
        <strain evidence="1">CBS 958.72</strain>
    </source>
</reference>
<dbReference type="EMBL" id="JAULSN010000001">
    <property type="protein sequence ID" value="KAK3382920.1"/>
    <property type="molecule type" value="Genomic_DNA"/>
</dbReference>
<reference evidence="1" key="1">
    <citation type="journal article" date="2023" name="Mol. Phylogenet. Evol.">
        <title>Genome-scale phylogeny and comparative genomics of the fungal order Sordariales.</title>
        <authorList>
            <person name="Hensen N."/>
            <person name="Bonometti L."/>
            <person name="Westerberg I."/>
            <person name="Brannstrom I.O."/>
            <person name="Guillou S."/>
            <person name="Cros-Aarteil S."/>
            <person name="Calhoun S."/>
            <person name="Haridas S."/>
            <person name="Kuo A."/>
            <person name="Mondo S."/>
            <person name="Pangilinan J."/>
            <person name="Riley R."/>
            <person name="LaButti K."/>
            <person name="Andreopoulos B."/>
            <person name="Lipzen A."/>
            <person name="Chen C."/>
            <person name="Yan M."/>
            <person name="Daum C."/>
            <person name="Ng V."/>
            <person name="Clum A."/>
            <person name="Steindorff A."/>
            <person name="Ohm R.A."/>
            <person name="Martin F."/>
            <person name="Silar P."/>
            <person name="Natvig D.O."/>
            <person name="Lalanne C."/>
            <person name="Gautier V."/>
            <person name="Ament-Velasquez S.L."/>
            <person name="Kruys A."/>
            <person name="Hutchinson M.I."/>
            <person name="Powell A.J."/>
            <person name="Barry K."/>
            <person name="Miller A.N."/>
            <person name="Grigoriev I.V."/>
            <person name="Debuchy R."/>
            <person name="Gladieux P."/>
            <person name="Hiltunen Thoren M."/>
            <person name="Johannesson H."/>
        </authorList>
    </citation>
    <scope>NUCLEOTIDE SEQUENCE</scope>
    <source>
        <strain evidence="1">CBS 958.72</strain>
    </source>
</reference>
<comment type="caution">
    <text evidence="1">The sequence shown here is derived from an EMBL/GenBank/DDBJ whole genome shotgun (WGS) entry which is preliminary data.</text>
</comment>
<evidence type="ECO:0000313" key="1">
    <source>
        <dbReference type="EMBL" id="KAK3382920.1"/>
    </source>
</evidence>
<proteinExistence type="predicted"/>
<protein>
    <recommendedName>
        <fullName evidence="3">Transposase</fullName>
    </recommendedName>
</protein>
<evidence type="ECO:0008006" key="3">
    <source>
        <dbReference type="Google" id="ProtNLM"/>
    </source>
</evidence>
<dbReference type="Proteomes" id="UP001287356">
    <property type="component" value="Unassembled WGS sequence"/>
</dbReference>
<organism evidence="1 2">
    <name type="scientific">Lasiosphaeria ovina</name>
    <dbReference type="NCBI Taxonomy" id="92902"/>
    <lineage>
        <taxon>Eukaryota</taxon>
        <taxon>Fungi</taxon>
        <taxon>Dikarya</taxon>
        <taxon>Ascomycota</taxon>
        <taxon>Pezizomycotina</taxon>
        <taxon>Sordariomycetes</taxon>
        <taxon>Sordariomycetidae</taxon>
        <taxon>Sordariales</taxon>
        <taxon>Lasiosphaeriaceae</taxon>
        <taxon>Lasiosphaeria</taxon>
    </lineage>
</organism>
<accession>A0AAE0NK48</accession>